<dbReference type="CDD" id="cd01647">
    <property type="entry name" value="RT_LTR"/>
    <property type="match status" value="1"/>
</dbReference>
<dbReference type="SUPFAM" id="SSF56672">
    <property type="entry name" value="DNA/RNA polymerases"/>
    <property type="match status" value="1"/>
</dbReference>
<organism evidence="4 5">
    <name type="scientific">Trichonephila clavipes</name>
    <name type="common">Golden silk orbweaver</name>
    <name type="synonym">Nephila clavipes</name>
    <dbReference type="NCBI Taxonomy" id="2585209"/>
    <lineage>
        <taxon>Eukaryota</taxon>
        <taxon>Metazoa</taxon>
        <taxon>Ecdysozoa</taxon>
        <taxon>Arthropoda</taxon>
        <taxon>Chelicerata</taxon>
        <taxon>Arachnida</taxon>
        <taxon>Araneae</taxon>
        <taxon>Araneomorphae</taxon>
        <taxon>Entelegynae</taxon>
        <taxon>Araneoidea</taxon>
        <taxon>Nephilidae</taxon>
        <taxon>Trichonephila</taxon>
    </lineage>
</organism>
<name>A0A8X6VX41_TRICX</name>
<keyword evidence="5" id="KW-1185">Reference proteome</keyword>
<dbReference type="PANTHER" id="PTHR37984:SF5">
    <property type="entry name" value="PROTEIN NYNRIN-LIKE"/>
    <property type="match status" value="1"/>
</dbReference>
<comment type="caution">
    <text evidence="4">The sequence shown here is derived from an EMBL/GenBank/DDBJ whole genome shotgun (WGS) entry which is preliminary data.</text>
</comment>
<dbReference type="Pfam" id="PF17919">
    <property type="entry name" value="RT_RNaseH_2"/>
    <property type="match status" value="1"/>
</dbReference>
<dbReference type="EC" id="2.7.7.49" evidence="1"/>
<dbReference type="Proteomes" id="UP000887159">
    <property type="component" value="Unassembled WGS sequence"/>
</dbReference>
<keyword evidence="2" id="KW-0511">Multifunctional enzyme</keyword>
<proteinExistence type="predicted"/>
<dbReference type="PROSITE" id="PS50878">
    <property type="entry name" value="RT_POL"/>
    <property type="match status" value="1"/>
</dbReference>
<dbReference type="Gene3D" id="3.10.10.10">
    <property type="entry name" value="HIV Type 1 Reverse Transcriptase, subunit A, domain 1"/>
    <property type="match status" value="1"/>
</dbReference>
<protein>
    <recommendedName>
        <fullName evidence="1">RNA-directed DNA polymerase</fullName>
        <ecNumber evidence="1">2.7.7.49</ecNumber>
    </recommendedName>
</protein>
<feature type="domain" description="Reverse transcriptase" evidence="3">
    <location>
        <begin position="260"/>
        <end position="447"/>
    </location>
</feature>
<dbReference type="PANTHER" id="PTHR37984">
    <property type="entry name" value="PROTEIN CBG26694"/>
    <property type="match status" value="1"/>
</dbReference>
<evidence type="ECO:0000256" key="2">
    <source>
        <dbReference type="ARBA" id="ARBA00023268"/>
    </source>
</evidence>
<evidence type="ECO:0000256" key="1">
    <source>
        <dbReference type="ARBA" id="ARBA00012493"/>
    </source>
</evidence>
<dbReference type="InterPro" id="IPR050951">
    <property type="entry name" value="Retrovirus_Pol_polyprotein"/>
</dbReference>
<accession>A0A8X6VX41</accession>
<evidence type="ECO:0000313" key="4">
    <source>
        <dbReference type="EMBL" id="GFY24010.1"/>
    </source>
</evidence>
<dbReference type="AlphaFoldDB" id="A0A8X6VX41"/>
<gene>
    <name evidence="4" type="primary">pol</name>
    <name evidence="4" type="ORF">TNCV_4896911</name>
</gene>
<dbReference type="GO" id="GO:0003964">
    <property type="term" value="F:RNA-directed DNA polymerase activity"/>
    <property type="evidence" value="ECO:0007669"/>
    <property type="project" value="UniProtKB-EC"/>
</dbReference>
<dbReference type="InterPro" id="IPR043128">
    <property type="entry name" value="Rev_trsase/Diguanyl_cyclase"/>
</dbReference>
<dbReference type="Gene3D" id="3.30.70.270">
    <property type="match status" value="2"/>
</dbReference>
<dbReference type="InterPro" id="IPR000477">
    <property type="entry name" value="RT_dom"/>
</dbReference>
<dbReference type="EMBL" id="BMAU01021368">
    <property type="protein sequence ID" value="GFY24010.1"/>
    <property type="molecule type" value="Genomic_DNA"/>
</dbReference>
<dbReference type="InterPro" id="IPR041577">
    <property type="entry name" value="RT_RNaseH_2"/>
</dbReference>
<dbReference type="FunFam" id="3.30.70.270:FF:000020">
    <property type="entry name" value="Transposon Tf2-6 polyprotein-like Protein"/>
    <property type="match status" value="1"/>
</dbReference>
<sequence>MFDPSSFANRTLLAHADTSRNVLPRGGTSQWRPTRFNLYDPEMRNARGFNVWPEVYFSVSENVTEFLEGIDNQIKLLEIPSDLSCAYLKGYLLGRTLDWYQIFGSTLVQNTATDFAQLKAALSKAFPAIQNRKDLETRFYASQQRQNQEPTDFVYDLLKLNKKLELGMSDKALVDHIFVRLEPQVQDYVEVRYPQTAIQLLEVLAMFEERYSCKATLDKPGLTHVLYHEIDTGDNPPVVSRPYRYDRVKQEILDDHVDKMLKEGTIIPIQSPYASPVVLCKKNNGLPTDNSEAYRFAVDYRKLNAITKYSRYPLPLIHDLIMNIPHTGIMSTLDLQSGYFQMAVNPSDIVKSAFVTKNGTYAFRRMPFGLSGAAPNFQKAIDIILKPVIGKFVNVYMVDVIISSPSFTQHVKHLKEVFRLLHEAGLTLNKDKCKFGCEELKYLGLIINKEGIKTDETKVQAIVEMKPPHNSKEVSKFLGMSQWYAKFIKNYANICEPLYNLKRKLKRFIWSIEAQKAFDVVNAAITKAPVLKFPDFKKPFELFMDASSIRVGAVLNQEQRPVVFASRTLSAAERNYTVTERENV</sequence>
<dbReference type="InterPro" id="IPR043502">
    <property type="entry name" value="DNA/RNA_pol_sf"/>
</dbReference>
<dbReference type="Pfam" id="PF00078">
    <property type="entry name" value="RVT_1"/>
    <property type="match status" value="1"/>
</dbReference>
<evidence type="ECO:0000259" key="3">
    <source>
        <dbReference type="PROSITE" id="PS50878"/>
    </source>
</evidence>
<evidence type="ECO:0000313" key="5">
    <source>
        <dbReference type="Proteomes" id="UP000887159"/>
    </source>
</evidence>
<reference evidence="4" key="1">
    <citation type="submission" date="2020-08" db="EMBL/GenBank/DDBJ databases">
        <title>Multicomponent nature underlies the extraordinary mechanical properties of spider dragline silk.</title>
        <authorList>
            <person name="Kono N."/>
            <person name="Nakamura H."/>
            <person name="Mori M."/>
            <person name="Yoshida Y."/>
            <person name="Ohtoshi R."/>
            <person name="Malay A.D."/>
            <person name="Moran D.A.P."/>
            <person name="Tomita M."/>
            <person name="Numata K."/>
            <person name="Arakawa K."/>
        </authorList>
    </citation>
    <scope>NUCLEOTIDE SEQUENCE</scope>
</reference>